<keyword evidence="7 10" id="KW-0378">Hydrolase</keyword>
<evidence type="ECO:0000256" key="5">
    <source>
        <dbReference type="ARBA" id="ARBA00022747"/>
    </source>
</evidence>
<dbReference type="CDD" id="cd22332">
    <property type="entry name" value="HsdR_N"/>
    <property type="match status" value="1"/>
</dbReference>
<dbReference type="SUPFAM" id="SSF52540">
    <property type="entry name" value="P-loop containing nucleoside triphosphate hydrolases"/>
    <property type="match status" value="2"/>
</dbReference>
<comment type="catalytic activity">
    <reaction evidence="1 10">
        <text>Endonucleolytic cleavage of DNA to give random double-stranded fragments with terminal 5'-phosphates, ATP is simultaneously hydrolyzed.</text>
        <dbReference type="EC" id="3.1.21.3"/>
    </reaction>
</comment>
<dbReference type="PANTHER" id="PTHR30195:SF15">
    <property type="entry name" value="TYPE I RESTRICTION ENZYME HINDI ENDONUCLEASE SUBUNIT"/>
    <property type="match status" value="1"/>
</dbReference>
<dbReference type="EC" id="3.1.21.3" evidence="10"/>
<evidence type="ECO:0000313" key="13">
    <source>
        <dbReference type="Proteomes" id="UP001205531"/>
    </source>
</evidence>
<evidence type="ECO:0000256" key="9">
    <source>
        <dbReference type="ARBA" id="ARBA00023125"/>
    </source>
</evidence>
<evidence type="ECO:0000256" key="7">
    <source>
        <dbReference type="ARBA" id="ARBA00022801"/>
    </source>
</evidence>
<dbReference type="Pfam" id="PF04313">
    <property type="entry name" value="HSDR_N"/>
    <property type="match status" value="1"/>
</dbReference>
<evidence type="ECO:0000256" key="6">
    <source>
        <dbReference type="ARBA" id="ARBA00022759"/>
    </source>
</evidence>
<evidence type="ECO:0000256" key="10">
    <source>
        <dbReference type="RuleBase" id="RU364115"/>
    </source>
</evidence>
<dbReference type="NCBIfam" id="TIGR00348">
    <property type="entry name" value="hsdR"/>
    <property type="match status" value="1"/>
</dbReference>
<evidence type="ECO:0000313" key="12">
    <source>
        <dbReference type="EMBL" id="MCP9563333.1"/>
    </source>
</evidence>
<dbReference type="GO" id="GO:0009307">
    <property type="term" value="P:DNA restriction-modification system"/>
    <property type="evidence" value="ECO:0007669"/>
    <property type="project" value="UniProtKB-KW"/>
</dbReference>
<dbReference type="InterPro" id="IPR004473">
    <property type="entry name" value="Restrct_endonuc_typeI_HsdR"/>
</dbReference>
<dbReference type="RefSeq" id="WP_254950240.1">
    <property type="nucleotide sequence ID" value="NZ_JANDWY010000002.1"/>
</dbReference>
<protein>
    <recommendedName>
        <fullName evidence="10">Type I restriction enzyme endonuclease subunit</fullName>
        <shortName evidence="10">R protein</shortName>
        <ecNumber evidence="10">3.1.21.3</ecNumber>
    </recommendedName>
</protein>
<comment type="similarity">
    <text evidence="2 10">Belongs to the HsdR family.</text>
</comment>
<keyword evidence="5 10" id="KW-0680">Restriction system</keyword>
<sequence length="1085" mass="124533">MAKNGKLYESDFEEALVDLFEEVGWEYSHGDTISRKFTDPLIEKDLRDYLTCRYSTKHLSQDEMDGIVANVRNVSGQNEYYALQNTFYLYRDGYDFIPVEGSPFKLEYIDFECPERNIFRCVNQFVMEQGSENRRPDVMLFVNGIPVCIIELKNPTKVDATVYDAHTQICTRYMRDIPNLMKYCVLAIISDAAKTELGTPFTPFEYFYEWKKVENEDQAGKGLDTLKTLVKGALSPERILEILRDYVYFPDPTDEDDTTEIVCRYPQFFATRKLRNHVINHLRSVGGDGKGGTYFGATGCGKTYTMLFLSRQLALRCKSQLGSPTIILIVDREDLETQAGRLFCNSKKYLCDESVKIFESRSDLADELSLRKTGGFFITTIQKFAETTGLLSERSNIICMSDEAHRSQNNLGSKLVIDDGTSDKAKAKATTEGKTKGGTKVTYGFATYLRKALPNATYLGFTGTPIDETVYVFGKIVDQYTMQQSEADGITVPIKYNPRLARVFLNKEQADLVEAYYKTCADEGATEEDIARSKKAMSSMMAILDNEDRIKRVAKDIVEDYKKRIDTTTRLQKAMVACADRTIAFKLYKAMRELEPSWFEKKKALHEESLTKEEKENLKEVAYVNLVCTRDKDDKKELYNALGDKDHRKFLDSEFKSEKSNFHIAIVVDMWITGFDVPCLTMLYNDKPLSKHTLIQTISRVNRKYKDKEFGIIIDYLGIRNEMKKAMKKYGGDPTSKEDLEVAHEIFSNEVQILKEMLKGLDFTVFFHDNGWASLQFLQDAAEYILANTVEKKGTVSFMKKFQGHVKRLRSAFNILNPAGELTEEESGWAQCFMAISSYVTKMTTGVHNTEQMNRHVEKMVQEAIFSSGVETLFDEKDREENIFGDEFVEELEDVKLPFTKFQLLIKLIKKAIKAYGKTNKVQAEKFDAMLQKVIDEYNTRDNLTFTNDVASDTIDAVTGIVDEKINDLTEQLVQIFKDLKADSQKFKELGISFEEKAFYDILVNVRDTHGFEYSDERCIELAKKVKLLVDDMTVYADFINNNNLKGKLAYDLATLIYHEGYPPQWNDEVFQKILNQVNNYKNKQ</sequence>
<dbReference type="Pfam" id="PF22679">
    <property type="entry name" value="T1R_D3-like"/>
    <property type="match status" value="1"/>
</dbReference>
<dbReference type="EMBL" id="JANDWZ010000002">
    <property type="protein sequence ID" value="MCP9563333.1"/>
    <property type="molecule type" value="Genomic_DNA"/>
</dbReference>
<dbReference type="Pfam" id="PF18766">
    <property type="entry name" value="SWI2_SNF2"/>
    <property type="match status" value="1"/>
</dbReference>
<keyword evidence="9 10" id="KW-0238">DNA-binding</keyword>
<dbReference type="InterPro" id="IPR027417">
    <property type="entry name" value="P-loop_NTPase"/>
</dbReference>
<comment type="caution">
    <text evidence="12">The sequence shown here is derived from an EMBL/GenBank/DDBJ whole genome shotgun (WGS) entry which is preliminary data.</text>
</comment>
<dbReference type="PROSITE" id="PS51192">
    <property type="entry name" value="HELICASE_ATP_BIND_1"/>
    <property type="match status" value="1"/>
</dbReference>
<comment type="subunit">
    <text evidence="10">The type I restriction/modification system is composed of three polypeptides R, M and S.</text>
</comment>
<reference evidence="12" key="1">
    <citation type="submission" date="2022-07" db="EMBL/GenBank/DDBJ databases">
        <title>Prevotella copri.</title>
        <authorList>
            <person name="Yang C."/>
        </authorList>
    </citation>
    <scope>NUCLEOTIDE SEQUENCE</scope>
    <source>
        <strain evidence="12">HF2107</strain>
    </source>
</reference>
<keyword evidence="8 10" id="KW-0067">ATP-binding</keyword>
<dbReference type="PANTHER" id="PTHR30195">
    <property type="entry name" value="TYPE I SITE-SPECIFIC DEOXYRIBONUCLEASE PROTEIN SUBUNIT M AND R"/>
    <property type="match status" value="1"/>
</dbReference>
<dbReference type="SMART" id="SM00487">
    <property type="entry name" value="DEXDc"/>
    <property type="match status" value="1"/>
</dbReference>
<dbReference type="InterPro" id="IPR014001">
    <property type="entry name" value="Helicase_ATP-bd"/>
</dbReference>
<evidence type="ECO:0000256" key="1">
    <source>
        <dbReference type="ARBA" id="ARBA00000851"/>
    </source>
</evidence>
<accession>A0AAW5IE94</accession>
<dbReference type="GO" id="GO:0009035">
    <property type="term" value="F:type I site-specific deoxyribonuclease activity"/>
    <property type="evidence" value="ECO:0007669"/>
    <property type="project" value="UniProtKB-EC"/>
</dbReference>
<keyword evidence="4 10" id="KW-0547">Nucleotide-binding</keyword>
<keyword evidence="3" id="KW-0540">Nuclease</keyword>
<feature type="domain" description="Helicase ATP-binding" evidence="11">
    <location>
        <begin position="283"/>
        <end position="483"/>
    </location>
</feature>
<dbReference type="GO" id="GO:0005524">
    <property type="term" value="F:ATP binding"/>
    <property type="evidence" value="ECO:0007669"/>
    <property type="project" value="UniProtKB-KW"/>
</dbReference>
<evidence type="ECO:0000256" key="3">
    <source>
        <dbReference type="ARBA" id="ARBA00022722"/>
    </source>
</evidence>
<dbReference type="InterPro" id="IPR055180">
    <property type="entry name" value="HsdR_RecA-like_helicase_dom_2"/>
</dbReference>
<comment type="function">
    <text evidence="10">Subunit R is required for both nuclease and ATPase activities, but not for modification.</text>
</comment>
<dbReference type="InterPro" id="IPR021810">
    <property type="entry name" value="T1RH-like_C"/>
</dbReference>
<dbReference type="Gene3D" id="3.90.1570.50">
    <property type="match status" value="1"/>
</dbReference>
<evidence type="ECO:0000256" key="2">
    <source>
        <dbReference type="ARBA" id="ARBA00008598"/>
    </source>
</evidence>
<name>A0AAW5IE94_9BACT</name>
<dbReference type="AlphaFoldDB" id="A0AAW5IE94"/>
<dbReference type="InterPro" id="IPR007409">
    <property type="entry name" value="Restrct_endonuc_type1_HsdR_N"/>
</dbReference>
<evidence type="ECO:0000256" key="4">
    <source>
        <dbReference type="ARBA" id="ARBA00022741"/>
    </source>
</evidence>
<proteinExistence type="inferred from homology"/>
<evidence type="ECO:0000259" key="11">
    <source>
        <dbReference type="PROSITE" id="PS51192"/>
    </source>
</evidence>
<dbReference type="InterPro" id="IPR040980">
    <property type="entry name" value="SWI2_SNF2"/>
</dbReference>
<dbReference type="Gene3D" id="3.40.50.300">
    <property type="entry name" value="P-loop containing nucleotide triphosphate hydrolases"/>
    <property type="match status" value="2"/>
</dbReference>
<organism evidence="12 13">
    <name type="scientific">Segatella copri</name>
    <dbReference type="NCBI Taxonomy" id="165179"/>
    <lineage>
        <taxon>Bacteria</taxon>
        <taxon>Pseudomonadati</taxon>
        <taxon>Bacteroidota</taxon>
        <taxon>Bacteroidia</taxon>
        <taxon>Bacteroidales</taxon>
        <taxon>Prevotellaceae</taxon>
        <taxon>Segatella</taxon>
    </lineage>
</organism>
<keyword evidence="6" id="KW-0255">Endonuclease</keyword>
<dbReference type="CDD" id="cd18800">
    <property type="entry name" value="SF2_C_EcoR124I-like"/>
    <property type="match status" value="1"/>
</dbReference>
<dbReference type="Pfam" id="PF11867">
    <property type="entry name" value="T1RH-like_C"/>
    <property type="match status" value="1"/>
</dbReference>
<gene>
    <name evidence="12" type="ORF">NNC64_01920</name>
</gene>
<dbReference type="InterPro" id="IPR051268">
    <property type="entry name" value="Type-I_R_enzyme_R_subunit"/>
</dbReference>
<evidence type="ECO:0000256" key="8">
    <source>
        <dbReference type="ARBA" id="ARBA00022840"/>
    </source>
</evidence>
<dbReference type="GO" id="GO:0003677">
    <property type="term" value="F:DNA binding"/>
    <property type="evidence" value="ECO:0007669"/>
    <property type="project" value="UniProtKB-KW"/>
</dbReference>
<dbReference type="Proteomes" id="UP001205531">
    <property type="component" value="Unassembled WGS sequence"/>
</dbReference>